<dbReference type="EMBL" id="CAJVAS010000019">
    <property type="protein sequence ID" value="CAG7638505.1"/>
    <property type="molecule type" value="Genomic_DNA"/>
</dbReference>
<evidence type="ECO:0000256" key="4">
    <source>
        <dbReference type="ARBA" id="ARBA00023033"/>
    </source>
</evidence>
<name>A0A916NK74_9BACL</name>
<dbReference type="PANTHER" id="PTHR30011:SF16">
    <property type="entry name" value="C2H2 FINGER DOMAIN TRANSCRIPTION FACTOR (EUROFUNG)-RELATED"/>
    <property type="match status" value="1"/>
</dbReference>
<dbReference type="Pfam" id="PF00296">
    <property type="entry name" value="Bac_luciferase"/>
    <property type="match status" value="1"/>
</dbReference>
<evidence type="ECO:0000313" key="6">
    <source>
        <dbReference type="EMBL" id="CAG7638505.1"/>
    </source>
</evidence>
<dbReference type="Proteomes" id="UP000693672">
    <property type="component" value="Unassembled WGS sequence"/>
</dbReference>
<proteinExistence type="predicted"/>
<evidence type="ECO:0000256" key="2">
    <source>
        <dbReference type="ARBA" id="ARBA00022643"/>
    </source>
</evidence>
<dbReference type="PANTHER" id="PTHR30011">
    <property type="entry name" value="ALKANESULFONATE MONOOXYGENASE-RELATED"/>
    <property type="match status" value="1"/>
</dbReference>
<dbReference type="RefSeq" id="WP_218093685.1">
    <property type="nucleotide sequence ID" value="NZ_CAJVAS010000019.1"/>
</dbReference>
<evidence type="ECO:0000256" key="1">
    <source>
        <dbReference type="ARBA" id="ARBA00022630"/>
    </source>
</evidence>
<dbReference type="PIRSF" id="PIRSF000337">
    <property type="entry name" value="NTA_MOA"/>
    <property type="match status" value="1"/>
</dbReference>
<keyword evidence="4 6" id="KW-0503">Monooxygenase</keyword>
<keyword evidence="7" id="KW-1185">Reference proteome</keyword>
<sequence>MSTDKKQLKIGVFLAGTGHHVASWRHPDAQADGSINLDYFKRLAQTAERGKLDMLFLADSLSISPDSHPNVLARFEPFTLLGALSQATSKIGLAATASTTYSEPFHVARQFASLDHLSGGRAAWNIVTSSIESTALNFSGEQHLEHSLRYQRAEEFVEVVRGLWDSWDDDALIRDKADGIYFAPDKLHELNHKGDYFSVRGPLNVPRSPQGHPVLIQAGSSDSGQNLAARTADLIFTTQNHLKDSQAFYQSVKQKAVSFGRKPGDVSIMPGIVPFIGDTVQEAQAKFKELQELIIPSVGLKILSSYMGGLDLTQFPLDGPLPDLDIEVNAVKSRFQLIKDLAKRENFTILELSRYIAGSRGHNIFVGTAEQLADHFIRWVEEGACDGFNLMPPLLPEGLDLFVDRVVPILQERGVFRKEYEGSTLREHLGLQRPASRYAK</sequence>
<dbReference type="EC" id="1.14.14.10" evidence="6"/>
<reference evidence="6" key="1">
    <citation type="submission" date="2021-06" db="EMBL/GenBank/DDBJ databases">
        <authorList>
            <person name="Criscuolo A."/>
        </authorList>
    </citation>
    <scope>NUCLEOTIDE SEQUENCE</scope>
    <source>
        <strain evidence="6">CIP111600</strain>
    </source>
</reference>
<protein>
    <submittedName>
        <fullName evidence="6">Nitrilotriacetate monooxygenase component A</fullName>
        <ecNumber evidence="6">1.14.14.10</ecNumber>
    </submittedName>
</protein>
<dbReference type="InterPro" id="IPR011251">
    <property type="entry name" value="Luciferase-like_dom"/>
</dbReference>
<evidence type="ECO:0000259" key="5">
    <source>
        <dbReference type="Pfam" id="PF00296"/>
    </source>
</evidence>
<dbReference type="InterPro" id="IPR051260">
    <property type="entry name" value="Diverse_substr_monoxygenases"/>
</dbReference>
<dbReference type="GO" id="GO:0018529">
    <property type="term" value="F:nitrilotriacetate monooxygenase activity"/>
    <property type="evidence" value="ECO:0007669"/>
    <property type="project" value="UniProtKB-EC"/>
</dbReference>
<dbReference type="CDD" id="cd01095">
    <property type="entry name" value="Nitrilotriacetate_monoxgenase"/>
    <property type="match status" value="1"/>
</dbReference>
<comment type="caution">
    <text evidence="6">The sequence shown here is derived from an EMBL/GenBank/DDBJ whole genome shotgun (WGS) entry which is preliminary data.</text>
</comment>
<evidence type="ECO:0000313" key="7">
    <source>
        <dbReference type="Proteomes" id="UP000693672"/>
    </source>
</evidence>
<dbReference type="AlphaFoldDB" id="A0A916NK74"/>
<feature type="domain" description="Luciferase-like" evidence="5">
    <location>
        <begin position="20"/>
        <end position="383"/>
    </location>
</feature>
<dbReference type="NCBIfam" id="TIGR03860">
    <property type="entry name" value="FMN_nitrolo"/>
    <property type="match status" value="1"/>
</dbReference>
<keyword evidence="3 6" id="KW-0560">Oxidoreductase</keyword>
<gene>
    <name evidence="6" type="primary">ntaA_2</name>
    <name evidence="6" type="ORF">PAESOLCIP111_03948</name>
</gene>
<keyword evidence="1" id="KW-0285">Flavoprotein</keyword>
<dbReference type="InterPro" id="IPR016215">
    <property type="entry name" value="NTA_MOA"/>
</dbReference>
<evidence type="ECO:0000256" key="3">
    <source>
        <dbReference type="ARBA" id="ARBA00023002"/>
    </source>
</evidence>
<organism evidence="6 7">
    <name type="scientific">Paenibacillus solanacearum</name>
    <dbReference type="NCBI Taxonomy" id="2048548"/>
    <lineage>
        <taxon>Bacteria</taxon>
        <taxon>Bacillati</taxon>
        <taxon>Bacillota</taxon>
        <taxon>Bacilli</taxon>
        <taxon>Bacillales</taxon>
        <taxon>Paenibacillaceae</taxon>
        <taxon>Paenibacillus</taxon>
    </lineage>
</organism>
<keyword evidence="2" id="KW-0288">FMN</keyword>
<accession>A0A916NK74</accession>